<dbReference type="GO" id="GO:0016020">
    <property type="term" value="C:membrane"/>
    <property type="evidence" value="ECO:0007669"/>
    <property type="project" value="UniProtKB-SubCell"/>
</dbReference>
<evidence type="ECO:0000313" key="10">
    <source>
        <dbReference type="EMBL" id="VDP66013.1"/>
    </source>
</evidence>
<dbReference type="OrthoDB" id="114660at2759"/>
<feature type="compositionally biased region" description="Polar residues" evidence="7">
    <location>
        <begin position="1247"/>
        <end position="1261"/>
    </location>
</feature>
<dbReference type="Proteomes" id="UP000272942">
    <property type="component" value="Unassembled WGS sequence"/>
</dbReference>
<dbReference type="InterPro" id="IPR013783">
    <property type="entry name" value="Ig-like_fold"/>
</dbReference>
<dbReference type="SMART" id="SM00060">
    <property type="entry name" value="FN3"/>
    <property type="match status" value="4"/>
</dbReference>
<feature type="region of interest" description="Disordered" evidence="7">
    <location>
        <begin position="1219"/>
        <end position="1262"/>
    </location>
</feature>
<keyword evidence="3" id="KW-0677">Repeat</keyword>
<dbReference type="Gene3D" id="2.60.40.10">
    <property type="entry name" value="Immunoglobulins"/>
    <property type="match status" value="4"/>
</dbReference>
<gene>
    <name evidence="10" type="ORF">ECPE_LOCUS2292</name>
</gene>
<feature type="region of interest" description="Disordered" evidence="7">
    <location>
        <begin position="1089"/>
        <end position="1110"/>
    </location>
</feature>
<keyword evidence="5 8" id="KW-0472">Membrane</keyword>
<name>A0A183A5Q7_9TREM</name>
<dbReference type="CDD" id="cd00063">
    <property type="entry name" value="FN3"/>
    <property type="match status" value="3"/>
</dbReference>
<dbReference type="PANTHER" id="PTHR46708:SF2">
    <property type="entry name" value="FIBRONECTIN TYPE-III DOMAIN-CONTAINING PROTEIN"/>
    <property type="match status" value="1"/>
</dbReference>
<keyword evidence="11" id="KW-1185">Reference proteome</keyword>
<feature type="domain" description="Fibronectin type-III" evidence="9">
    <location>
        <begin position="309"/>
        <end position="395"/>
    </location>
</feature>
<reference evidence="10 11" key="2">
    <citation type="submission" date="2018-11" db="EMBL/GenBank/DDBJ databases">
        <authorList>
            <consortium name="Pathogen Informatics"/>
        </authorList>
    </citation>
    <scope>NUCLEOTIDE SEQUENCE [LARGE SCALE GENOMIC DNA]</scope>
    <source>
        <strain evidence="10 11">Egypt</strain>
    </source>
</reference>
<evidence type="ECO:0000256" key="7">
    <source>
        <dbReference type="SAM" id="MobiDB-lite"/>
    </source>
</evidence>
<dbReference type="WBParaSite" id="ECPE_0000229201-mRNA-1">
    <property type="protein sequence ID" value="ECPE_0000229201-mRNA-1"/>
    <property type="gene ID" value="ECPE_0000229201"/>
</dbReference>
<dbReference type="Pfam" id="PF06583">
    <property type="entry name" value="Neogenin_C"/>
    <property type="match status" value="1"/>
</dbReference>
<evidence type="ECO:0000256" key="5">
    <source>
        <dbReference type="ARBA" id="ARBA00023136"/>
    </source>
</evidence>
<sequence>MSTFKRNIRLVLISLGEVPNKEEDSRCMAYRNAFNLTDRDVSVYERTLNQGQLTINVTAPSSWTVVSGLPPDNFYRVLLFAMAGTQRSPPASMPSSPRVPALAPRTAPRDIKVTARGIQNAKVAWEPPDGADCTGELINYVISINSSRLLEPMIIKVPREKRSYVVNDLVPGTQYTVQVAATTRGGVGVASKPLNFRTGGETPRVDLDDEEDVEGAALVSEDPEEWGNEFYEGLSSRQEWIVDDRNTYGDPGMYMVPAKIHNLRATATQNSIHLKWTVALRRVNPETESDLIMVGLRNGPSRTAEPSARPMRISLSVNKHEKDTQGYLPSGTKYLIRWGDMHPGPAEDTVRGDQTEYLIENLRPGTIYYIRVIAVTQLGEGPAAYTVTRTLSSMTDNLSRPISGPLIPVNLVVQAVGSTWARVGWELPNLPAPETMPSMVFQIKYYAITADGFNEHQRGRGSGLSAYERDVELVNLTVPNRNRGTKRSGNHFKAMLRGLRPGTQYEFGVCLIQTHLSNDPIPSIAREGTSTTLAASPYCWSMVQGFETFGQNPKDPPHHIRVLIPESPTRSDNVDVLQFDPADSRELPLDGVNTYPVRVLWDAPLQSNGPIVAYIIYLTNRKQTIAHWLERSVDGALRRVELRGLEADRVYYMRIAARNRHGRSPLSPVVVFRTPDVQGIGGGMFKLSRDYYDAVDINEPLVTMVTGISETSGADTAELKGESVPWIVVGSVLGGALVIMIVVTVILLNRCRKGRTSLGLMKGQQPKQPYLAAYPNFYHTDPNRPADIGQKVHNFAMPDACLGSCSLSGSATGGSQPGPLGVRLPETTCGATHDSRHKHDHSSHIVSPPQTSSCQCSEWSSKGLTAHNHTCPNEAKCTCCNSVDGNPQWISVGHSCQMTLGGCLDDRHSTPAGSEKDVSGCGSGGLRRMDPVLGRKLSARGALESHDCYNHGYPRTDHSGGCIKHENWPRGANENIHSLLQPPRDMTLSYLASAHNECHGNHIHSETCELQHNLQTQQQTQQQQQQQQSQHQQQQKKLPFLKTHTNNGYNPIQGSQLSAGERSPEFVYMQSRHGAGMLANHGFTGSGSLNDDEAITSSPASSSAGRASAGLTHLSTSQTHGNASMRKFQQSSLQGLGKSDVDKLHGGISPQRIGVFPSTVQTTYDGRGKSLKISEYKMGRPIQSSVTSNVMVDVSPTIQQKHRIGNFGNPTRVNVMSSDYASQQSSLSNPSSASSNAGFGFSPERPASNTSTPLGPDSQLTGVGLSFALDRVPTPEPTPRPAPFSRLAAGDLLNTQINARLPGNREEYLGSSDATEKLLQSPLLKKSELMTAPSGFEREHTPDTPDSISEKELMRGYSAEELNQEMANLEGLMKDLNQITQNQFDC</sequence>
<organism evidence="12">
    <name type="scientific">Echinostoma caproni</name>
    <dbReference type="NCBI Taxonomy" id="27848"/>
    <lineage>
        <taxon>Eukaryota</taxon>
        <taxon>Metazoa</taxon>
        <taxon>Spiralia</taxon>
        <taxon>Lophotrochozoa</taxon>
        <taxon>Platyhelminthes</taxon>
        <taxon>Trematoda</taxon>
        <taxon>Digenea</taxon>
        <taxon>Plagiorchiida</taxon>
        <taxon>Echinostomata</taxon>
        <taxon>Echinostomatoidea</taxon>
        <taxon>Echinostomatidae</taxon>
        <taxon>Echinostoma</taxon>
    </lineage>
</organism>
<dbReference type="SUPFAM" id="SSF49265">
    <property type="entry name" value="Fibronectin type III"/>
    <property type="match status" value="3"/>
</dbReference>
<dbReference type="PROSITE" id="PS50853">
    <property type="entry name" value="FN3"/>
    <property type="match status" value="3"/>
</dbReference>
<keyword evidence="4 8" id="KW-1133">Transmembrane helix</keyword>
<reference evidence="12" key="1">
    <citation type="submission" date="2016-06" db="UniProtKB">
        <authorList>
            <consortium name="WormBaseParasite"/>
        </authorList>
    </citation>
    <scope>IDENTIFICATION</scope>
</reference>
<feature type="region of interest" description="Disordered" evidence="7">
    <location>
        <begin position="86"/>
        <end position="106"/>
    </location>
</feature>
<evidence type="ECO:0000256" key="1">
    <source>
        <dbReference type="ARBA" id="ARBA00004479"/>
    </source>
</evidence>
<keyword evidence="2 8" id="KW-0812">Transmembrane</keyword>
<evidence type="ECO:0000256" key="3">
    <source>
        <dbReference type="ARBA" id="ARBA00022737"/>
    </source>
</evidence>
<dbReference type="InterPro" id="IPR010560">
    <property type="entry name" value="Neogenin_C"/>
</dbReference>
<evidence type="ECO:0000256" key="6">
    <source>
        <dbReference type="ARBA" id="ARBA00023180"/>
    </source>
</evidence>
<dbReference type="InterPro" id="IPR050991">
    <property type="entry name" value="ECM_Regulatory_Proteins"/>
</dbReference>
<feature type="domain" description="Fibronectin type-III" evidence="9">
    <location>
        <begin position="580"/>
        <end position="677"/>
    </location>
</feature>
<proteinExistence type="predicted"/>
<evidence type="ECO:0000256" key="2">
    <source>
        <dbReference type="ARBA" id="ARBA00022692"/>
    </source>
</evidence>
<feature type="transmembrane region" description="Helical" evidence="8">
    <location>
        <begin position="726"/>
        <end position="748"/>
    </location>
</feature>
<dbReference type="InterPro" id="IPR003961">
    <property type="entry name" value="FN3_dom"/>
</dbReference>
<feature type="compositionally biased region" description="Low complexity" evidence="7">
    <location>
        <begin position="1095"/>
        <end position="1109"/>
    </location>
</feature>
<comment type="subcellular location">
    <subcellularLocation>
        <location evidence="1">Membrane</location>
        <topology evidence="1">Single-pass type I membrane protein</topology>
    </subcellularLocation>
</comment>
<dbReference type="Pfam" id="PF00041">
    <property type="entry name" value="fn3"/>
    <property type="match status" value="3"/>
</dbReference>
<evidence type="ECO:0000313" key="11">
    <source>
        <dbReference type="Proteomes" id="UP000272942"/>
    </source>
</evidence>
<feature type="compositionally biased region" description="Low complexity" evidence="7">
    <location>
        <begin position="1219"/>
        <end position="1243"/>
    </location>
</feature>
<dbReference type="EMBL" id="UZAN01039522">
    <property type="protein sequence ID" value="VDP66013.1"/>
    <property type="molecule type" value="Genomic_DNA"/>
</dbReference>
<dbReference type="InterPro" id="IPR036116">
    <property type="entry name" value="FN3_sf"/>
</dbReference>
<feature type="domain" description="Fibronectin type-III" evidence="9">
    <location>
        <begin position="107"/>
        <end position="201"/>
    </location>
</feature>
<keyword evidence="6" id="KW-0325">Glycoprotein</keyword>
<evidence type="ECO:0000259" key="9">
    <source>
        <dbReference type="PROSITE" id="PS50853"/>
    </source>
</evidence>
<dbReference type="PANTHER" id="PTHR46708">
    <property type="entry name" value="TENASCIN"/>
    <property type="match status" value="1"/>
</dbReference>
<protein>
    <submittedName>
        <fullName evidence="12">Protein-tyrosine-phosphatase</fullName>
    </submittedName>
</protein>
<accession>A0A183A5Q7</accession>
<evidence type="ECO:0000313" key="12">
    <source>
        <dbReference type="WBParaSite" id="ECPE_0000229201-mRNA-1"/>
    </source>
</evidence>
<evidence type="ECO:0000256" key="4">
    <source>
        <dbReference type="ARBA" id="ARBA00022989"/>
    </source>
</evidence>
<evidence type="ECO:0000256" key="8">
    <source>
        <dbReference type="SAM" id="Phobius"/>
    </source>
</evidence>